<comment type="caution">
    <text evidence="3">The sequence shown here is derived from an EMBL/GenBank/DDBJ whole genome shotgun (WGS) entry which is preliminary data.</text>
</comment>
<dbReference type="Pfam" id="PF13416">
    <property type="entry name" value="SBP_bac_8"/>
    <property type="match status" value="1"/>
</dbReference>
<keyword evidence="4" id="KW-1185">Reference proteome</keyword>
<evidence type="ECO:0000256" key="1">
    <source>
        <dbReference type="ARBA" id="ARBA00022764"/>
    </source>
</evidence>
<keyword evidence="2" id="KW-0732">Signal</keyword>
<dbReference type="Gene3D" id="3.40.190.10">
    <property type="entry name" value="Periplasmic binding protein-like II"/>
    <property type="match status" value="1"/>
</dbReference>
<organism evidence="3 4">
    <name type="scientific">Alsobacter soli</name>
    <dbReference type="NCBI Taxonomy" id="2109933"/>
    <lineage>
        <taxon>Bacteria</taxon>
        <taxon>Pseudomonadati</taxon>
        <taxon>Pseudomonadota</taxon>
        <taxon>Alphaproteobacteria</taxon>
        <taxon>Hyphomicrobiales</taxon>
        <taxon>Alsobacteraceae</taxon>
        <taxon>Alsobacter</taxon>
    </lineage>
</organism>
<accession>A0A2T1HQI0</accession>
<keyword evidence="1" id="KW-0574">Periplasm</keyword>
<protein>
    <submittedName>
        <fullName evidence="3">ABC transporter substrate-binding protein</fullName>
    </submittedName>
</protein>
<dbReference type="InterPro" id="IPR006059">
    <property type="entry name" value="SBP"/>
</dbReference>
<dbReference type="RefSeq" id="WP_106338152.1">
    <property type="nucleotide sequence ID" value="NZ_PVZS01000019.1"/>
</dbReference>
<sequence>MRSALLALAVSAALAAPASAQTLNVATAGDQNMVDYIKDYLGPLFEKSHPGVKVVAVGTGPGDSGSQKIFEKLSAQKAANAPAWDFDVVVIHQKMAGDMAKDALLAKYRGDIPTGKLVTRDTAENSLGADVSGYVMPMFHSQTAIAYNADMVKDVPNSYPELAAWAKAHPKQFGYNGIKGGMSGVAFVAGWIYAFGQDGDKLLKGPYDASAKAGWDKALADLKEFNKNVVITPGNAGTLDMLNRGEIAMGPVWVDMFYTWQADGKLPPNMKLKLVAPGMPGQPMYYAVPAKAAQKKLAEDFIALATSPEVQAQGIVKKFNWYPGIDAQNLEGKLDKADWNKLFTDITPADLSSKGKPFPIAPYFNDILESYEKKVAN</sequence>
<evidence type="ECO:0000256" key="2">
    <source>
        <dbReference type="SAM" id="SignalP"/>
    </source>
</evidence>
<name>A0A2T1HQI0_9HYPH</name>
<reference evidence="4" key="1">
    <citation type="submission" date="2018-03" db="EMBL/GenBank/DDBJ databases">
        <authorList>
            <person name="Sun L."/>
            <person name="Liu H."/>
            <person name="Chen W."/>
            <person name="Huang K."/>
            <person name="Liu W."/>
            <person name="Gao X."/>
        </authorList>
    </citation>
    <scope>NUCLEOTIDE SEQUENCE [LARGE SCALE GENOMIC DNA]</scope>
    <source>
        <strain evidence="4">SH9</strain>
    </source>
</reference>
<evidence type="ECO:0000313" key="4">
    <source>
        <dbReference type="Proteomes" id="UP000239772"/>
    </source>
</evidence>
<feature type="chain" id="PRO_5015717653" evidence="2">
    <location>
        <begin position="21"/>
        <end position="377"/>
    </location>
</feature>
<gene>
    <name evidence="3" type="ORF">SLNSH_16750</name>
</gene>
<evidence type="ECO:0000313" key="3">
    <source>
        <dbReference type="EMBL" id="PSC03914.1"/>
    </source>
</evidence>
<dbReference type="PANTHER" id="PTHR42779">
    <property type="entry name" value="PROTEIN YNJB"/>
    <property type="match status" value="1"/>
</dbReference>
<feature type="signal peptide" evidence="2">
    <location>
        <begin position="1"/>
        <end position="20"/>
    </location>
</feature>
<dbReference type="EMBL" id="PVZS01000019">
    <property type="protein sequence ID" value="PSC03914.1"/>
    <property type="molecule type" value="Genomic_DNA"/>
</dbReference>
<dbReference type="AlphaFoldDB" id="A0A2T1HQI0"/>
<dbReference type="SUPFAM" id="SSF53850">
    <property type="entry name" value="Periplasmic binding protein-like II"/>
    <property type="match status" value="1"/>
</dbReference>
<dbReference type="PANTHER" id="PTHR42779:SF1">
    <property type="entry name" value="PROTEIN YNJB"/>
    <property type="match status" value="1"/>
</dbReference>
<dbReference type="OrthoDB" id="3239593at2"/>
<dbReference type="Proteomes" id="UP000239772">
    <property type="component" value="Unassembled WGS sequence"/>
</dbReference>
<proteinExistence type="predicted"/>